<dbReference type="InterPro" id="IPR029069">
    <property type="entry name" value="HotDog_dom_sf"/>
</dbReference>
<protein>
    <submittedName>
        <fullName evidence="1">Phosphotransferase</fullName>
    </submittedName>
</protein>
<evidence type="ECO:0000313" key="2">
    <source>
        <dbReference type="Proteomes" id="UP001054820"/>
    </source>
</evidence>
<dbReference type="Proteomes" id="UP001054820">
    <property type="component" value="Chromosome"/>
</dbReference>
<dbReference type="Gene3D" id="3.10.129.10">
    <property type="entry name" value="Hotdog Thioesterase"/>
    <property type="match status" value="1"/>
</dbReference>
<name>A0ABM7MCF6_9GAMM</name>
<accession>A0ABM7MCF6</accession>
<gene>
    <name evidence="1" type="ORF">THMIRHAM_08840</name>
</gene>
<sequence>MTATAILTKPDIEAMIPHAGGMCLLEQVISFSDEAIVCRTKSHLNADNPLKTDGKLSKMHLIEYGAQAIAVHGGLLERDSDNNEPKLGYIATVKAVKWGEFDPLTEFLEIAANSVMRDETSKLYEFFITDAQLRNICSARVMVIHPNSD</sequence>
<dbReference type="EMBL" id="AP024202">
    <property type="protein sequence ID" value="BCN93099.1"/>
    <property type="molecule type" value="Genomic_DNA"/>
</dbReference>
<organism evidence="1 2">
    <name type="scientific">Thiomicrorhabdus immobilis</name>
    <dbReference type="NCBI Taxonomy" id="2791037"/>
    <lineage>
        <taxon>Bacteria</taxon>
        <taxon>Pseudomonadati</taxon>
        <taxon>Pseudomonadota</taxon>
        <taxon>Gammaproteobacteria</taxon>
        <taxon>Thiotrichales</taxon>
        <taxon>Piscirickettsiaceae</taxon>
        <taxon>Thiomicrorhabdus</taxon>
    </lineage>
</organism>
<proteinExistence type="predicted"/>
<dbReference type="InterPro" id="IPR016776">
    <property type="entry name" value="ApeP-like_dehydratase"/>
</dbReference>
<reference evidence="1" key="1">
    <citation type="journal article" date="2022" name="Arch. Microbiol.">
        <title>Thiomicrorhabdus immobilis sp. nov., a mesophilic sulfur-oxidizing bacterium isolated from sediment of a brackish lake in northern Japan.</title>
        <authorList>
            <person name="Kojima H."/>
            <person name="Mochizuki J."/>
            <person name="Kanda M."/>
            <person name="Watanabe T."/>
            <person name="Fukui M."/>
        </authorList>
    </citation>
    <scope>NUCLEOTIDE SEQUENCE</scope>
    <source>
        <strain evidence="1">Am19</strain>
    </source>
</reference>
<dbReference type="RefSeq" id="WP_237263983.1">
    <property type="nucleotide sequence ID" value="NZ_AP024202.1"/>
</dbReference>
<dbReference type="SUPFAM" id="SSF54637">
    <property type="entry name" value="Thioesterase/thiol ester dehydrase-isomerase"/>
    <property type="match status" value="1"/>
</dbReference>
<evidence type="ECO:0000313" key="1">
    <source>
        <dbReference type="EMBL" id="BCN93099.1"/>
    </source>
</evidence>
<dbReference type="Pfam" id="PF22817">
    <property type="entry name" value="ApeP-like"/>
    <property type="match status" value="1"/>
</dbReference>
<keyword evidence="2" id="KW-1185">Reference proteome</keyword>